<evidence type="ECO:0000313" key="3">
    <source>
        <dbReference type="Proteomes" id="UP000030762"/>
    </source>
</evidence>
<dbReference type="RefSeq" id="XP_008603920.1">
    <property type="nucleotide sequence ID" value="XM_008605698.1"/>
</dbReference>
<evidence type="ECO:0000256" key="1">
    <source>
        <dbReference type="SAM" id="MobiDB-lite"/>
    </source>
</evidence>
<dbReference type="VEuPathDB" id="FungiDB:SDRG_00230"/>
<protein>
    <submittedName>
        <fullName evidence="2">Uncharacterized protein</fullName>
    </submittedName>
</protein>
<dbReference type="Proteomes" id="UP000030762">
    <property type="component" value="Unassembled WGS sequence"/>
</dbReference>
<keyword evidence="3" id="KW-1185">Reference proteome</keyword>
<feature type="compositionally biased region" description="Low complexity" evidence="1">
    <location>
        <begin position="81"/>
        <end position="99"/>
    </location>
</feature>
<proteinExistence type="predicted"/>
<dbReference type="GeneID" id="19940957"/>
<feature type="region of interest" description="Disordered" evidence="1">
    <location>
        <begin position="60"/>
        <end position="127"/>
    </location>
</feature>
<organism evidence="2 3">
    <name type="scientific">Saprolegnia diclina (strain VS20)</name>
    <dbReference type="NCBI Taxonomy" id="1156394"/>
    <lineage>
        <taxon>Eukaryota</taxon>
        <taxon>Sar</taxon>
        <taxon>Stramenopiles</taxon>
        <taxon>Oomycota</taxon>
        <taxon>Saprolegniomycetes</taxon>
        <taxon>Saprolegniales</taxon>
        <taxon>Saprolegniaceae</taxon>
        <taxon>Saprolegnia</taxon>
    </lineage>
</organism>
<sequence length="169" mass="17807">MQEAPVVPPPATPFPYQPVPAPMPSAWDASASGWKLHDAVPASDAWSQDLDRLLQTGTTGDASVAGARPQDPCLPPPPTATTPLTSTTPTPPANNTKPPRLTKGVAGVEELPPRGKPKPSAWTSSASGWRLHDTVPASDAWSQDLDRLLQTSASTIMQVQQEINAIVHS</sequence>
<dbReference type="InParanoid" id="T0SI56"/>
<reference evidence="2 3" key="1">
    <citation type="submission" date="2012-04" db="EMBL/GenBank/DDBJ databases">
        <title>The Genome Sequence of Saprolegnia declina VS20.</title>
        <authorList>
            <consortium name="The Broad Institute Genome Sequencing Platform"/>
            <person name="Russ C."/>
            <person name="Nusbaum C."/>
            <person name="Tyler B."/>
            <person name="van West P."/>
            <person name="Dieguez-Uribeondo J."/>
            <person name="de Bruijn I."/>
            <person name="Tripathy S."/>
            <person name="Jiang R."/>
            <person name="Young S.K."/>
            <person name="Zeng Q."/>
            <person name="Gargeya S."/>
            <person name="Fitzgerald M."/>
            <person name="Haas B."/>
            <person name="Abouelleil A."/>
            <person name="Alvarado L."/>
            <person name="Arachchi H.M."/>
            <person name="Berlin A."/>
            <person name="Chapman S.B."/>
            <person name="Goldberg J."/>
            <person name="Griggs A."/>
            <person name="Gujja S."/>
            <person name="Hansen M."/>
            <person name="Howarth C."/>
            <person name="Imamovic A."/>
            <person name="Larimer J."/>
            <person name="McCowen C."/>
            <person name="Montmayeur A."/>
            <person name="Murphy C."/>
            <person name="Neiman D."/>
            <person name="Pearson M."/>
            <person name="Priest M."/>
            <person name="Roberts A."/>
            <person name="Saif S."/>
            <person name="Shea T."/>
            <person name="Sisk P."/>
            <person name="Sykes S."/>
            <person name="Wortman J."/>
            <person name="Nusbaum C."/>
            <person name="Birren B."/>
        </authorList>
    </citation>
    <scope>NUCLEOTIDE SEQUENCE [LARGE SCALE GENOMIC DNA]</scope>
    <source>
        <strain evidence="2 3">VS20</strain>
    </source>
</reference>
<feature type="compositionally biased region" description="Pro residues" evidence="1">
    <location>
        <begin position="1"/>
        <end position="23"/>
    </location>
</feature>
<name>T0SI56_SAPDV</name>
<gene>
    <name evidence="2" type="ORF">SDRG_00230</name>
</gene>
<dbReference type="AlphaFoldDB" id="T0SI56"/>
<dbReference type="EMBL" id="JH767132">
    <property type="protein sequence ID" value="EQC42497.1"/>
    <property type="molecule type" value="Genomic_DNA"/>
</dbReference>
<evidence type="ECO:0000313" key="2">
    <source>
        <dbReference type="EMBL" id="EQC42497.1"/>
    </source>
</evidence>
<feature type="region of interest" description="Disordered" evidence="1">
    <location>
        <begin position="1"/>
        <end position="30"/>
    </location>
</feature>
<accession>T0SI56</accession>